<gene>
    <name evidence="4" type="ORF">OHU17_12050</name>
</gene>
<dbReference type="EMBL" id="CP108057">
    <property type="protein sequence ID" value="WUO46519.1"/>
    <property type="molecule type" value="Genomic_DNA"/>
</dbReference>
<dbReference type="RefSeq" id="WP_328775852.1">
    <property type="nucleotide sequence ID" value="NZ_CP108057.1"/>
</dbReference>
<dbReference type="InterPro" id="IPR025711">
    <property type="entry name" value="PepSY"/>
</dbReference>
<evidence type="ECO:0000256" key="2">
    <source>
        <dbReference type="SAM" id="SignalP"/>
    </source>
</evidence>
<feature type="domain" description="PepSY" evidence="3">
    <location>
        <begin position="120"/>
        <end position="177"/>
    </location>
</feature>
<feature type="compositionally biased region" description="Acidic residues" evidence="1">
    <location>
        <begin position="185"/>
        <end position="195"/>
    </location>
</feature>
<evidence type="ECO:0000259" key="3">
    <source>
        <dbReference type="Pfam" id="PF03413"/>
    </source>
</evidence>
<feature type="signal peptide" evidence="2">
    <location>
        <begin position="1"/>
        <end position="23"/>
    </location>
</feature>
<dbReference type="Gene3D" id="3.10.450.40">
    <property type="match status" value="2"/>
</dbReference>
<name>A0ABZ1RJ21_9ACTN</name>
<dbReference type="Proteomes" id="UP001432075">
    <property type="component" value="Chromosome"/>
</dbReference>
<evidence type="ECO:0000313" key="5">
    <source>
        <dbReference type="Proteomes" id="UP001432075"/>
    </source>
</evidence>
<keyword evidence="2" id="KW-0732">Signal</keyword>
<organism evidence="4 5">
    <name type="scientific">Streptomyces goshikiensis</name>
    <dbReference type="NCBI Taxonomy" id="1942"/>
    <lineage>
        <taxon>Bacteria</taxon>
        <taxon>Bacillati</taxon>
        <taxon>Actinomycetota</taxon>
        <taxon>Actinomycetes</taxon>
        <taxon>Kitasatosporales</taxon>
        <taxon>Streptomycetaceae</taxon>
        <taxon>Streptomyces</taxon>
    </lineage>
</organism>
<proteinExistence type="predicted"/>
<dbReference type="Pfam" id="PF03413">
    <property type="entry name" value="PepSY"/>
    <property type="match status" value="1"/>
</dbReference>
<accession>A0ABZ1RJ21</accession>
<protein>
    <submittedName>
        <fullName evidence="4">PepSY domain-containing protein</fullName>
    </submittedName>
</protein>
<keyword evidence="5" id="KW-1185">Reference proteome</keyword>
<sequence>MQRNTYISTAAAVVLMVGGPVAAAAAATSGAAGTPSAATAAVRADVDATGAAEAAVKHYPGTVVSLDKDGAVWHVDVIGKNGKHAELTVDTRSGKVFTEHADGDDDGDNAQEKKQLLAAKVNAQKAVKAALAAHPGQVRSVDWDDDDNGGARYWDVEIQPKGGGATKHVHVDATTGKATVSSSDSDSDDDNDNDS</sequence>
<feature type="chain" id="PRO_5045820503" evidence="2">
    <location>
        <begin position="24"/>
        <end position="195"/>
    </location>
</feature>
<reference evidence="4" key="1">
    <citation type="submission" date="2022-10" db="EMBL/GenBank/DDBJ databases">
        <title>The complete genomes of actinobacterial strains from the NBC collection.</title>
        <authorList>
            <person name="Joergensen T.S."/>
            <person name="Alvarez Arevalo M."/>
            <person name="Sterndorff E.B."/>
            <person name="Faurdal D."/>
            <person name="Vuksanovic O."/>
            <person name="Mourched A.-S."/>
            <person name="Charusanti P."/>
            <person name="Shaw S."/>
            <person name="Blin K."/>
            <person name="Weber T."/>
        </authorList>
    </citation>
    <scope>NUCLEOTIDE SEQUENCE</scope>
    <source>
        <strain evidence="4">NBC_00283</strain>
    </source>
</reference>
<feature type="region of interest" description="Disordered" evidence="1">
    <location>
        <begin position="161"/>
        <end position="195"/>
    </location>
</feature>
<evidence type="ECO:0000256" key="1">
    <source>
        <dbReference type="SAM" id="MobiDB-lite"/>
    </source>
</evidence>
<evidence type="ECO:0000313" key="4">
    <source>
        <dbReference type="EMBL" id="WUO46519.1"/>
    </source>
</evidence>